<keyword evidence="3" id="KW-1003">Cell membrane</keyword>
<evidence type="ECO:0000256" key="4">
    <source>
        <dbReference type="ARBA" id="ARBA00022692"/>
    </source>
</evidence>
<evidence type="ECO:0000313" key="9">
    <source>
        <dbReference type="EMBL" id="MBB6633597.1"/>
    </source>
</evidence>
<protein>
    <submittedName>
        <fullName evidence="9">Carbohydrate ABC transporter permease</fullName>
    </submittedName>
</protein>
<comment type="similarity">
    <text evidence="7">Belongs to the binding-protein-dependent transport system permease family.</text>
</comment>
<keyword evidence="5 7" id="KW-1133">Transmembrane helix</keyword>
<feature type="transmembrane region" description="Helical" evidence="7">
    <location>
        <begin position="12"/>
        <end position="34"/>
    </location>
</feature>
<evidence type="ECO:0000256" key="7">
    <source>
        <dbReference type="RuleBase" id="RU363032"/>
    </source>
</evidence>
<dbReference type="Proteomes" id="UP000535838">
    <property type="component" value="Unassembled WGS sequence"/>
</dbReference>
<accession>A0A841SVF3</accession>
<dbReference type="AlphaFoldDB" id="A0A841SVF3"/>
<dbReference type="EMBL" id="JACJVQ010000005">
    <property type="protein sequence ID" value="MBB6633597.1"/>
    <property type="molecule type" value="Genomic_DNA"/>
</dbReference>
<feature type="domain" description="ABC transmembrane type-1" evidence="8">
    <location>
        <begin position="77"/>
        <end position="285"/>
    </location>
</feature>
<dbReference type="Pfam" id="PF00528">
    <property type="entry name" value="BPD_transp_1"/>
    <property type="match status" value="1"/>
</dbReference>
<dbReference type="InterPro" id="IPR035906">
    <property type="entry name" value="MetI-like_sf"/>
</dbReference>
<reference evidence="9 10" key="1">
    <citation type="submission" date="2020-08" db="EMBL/GenBank/DDBJ databases">
        <title>Cohnella phylogeny.</title>
        <authorList>
            <person name="Dunlap C."/>
        </authorList>
    </citation>
    <scope>NUCLEOTIDE SEQUENCE [LARGE SCALE GENOMIC DNA]</scope>
    <source>
        <strain evidence="9 10">DSM 25241</strain>
    </source>
</reference>
<dbReference type="GO" id="GO:0055085">
    <property type="term" value="P:transmembrane transport"/>
    <property type="evidence" value="ECO:0007669"/>
    <property type="project" value="InterPro"/>
</dbReference>
<name>A0A841SVF3_9BACL</name>
<dbReference type="RefSeq" id="WP_185118832.1">
    <property type="nucleotide sequence ID" value="NZ_JACJVQ010000005.1"/>
</dbReference>
<feature type="transmembrane region" description="Helical" evidence="7">
    <location>
        <begin position="81"/>
        <end position="103"/>
    </location>
</feature>
<keyword evidence="4 7" id="KW-0812">Transmembrane</keyword>
<evidence type="ECO:0000256" key="5">
    <source>
        <dbReference type="ARBA" id="ARBA00022989"/>
    </source>
</evidence>
<dbReference type="InterPro" id="IPR000515">
    <property type="entry name" value="MetI-like"/>
</dbReference>
<feature type="transmembrane region" description="Helical" evidence="7">
    <location>
        <begin position="266"/>
        <end position="285"/>
    </location>
</feature>
<sequence length="300" mass="33531">MINRIRRNKGDRVFDGINALLLLIVGVVTLYPFWNILVLSFNNALDTLRGGVYLWPRSFTLDNFKMIFDLPQLATAFGNSFLRTIIGSLLSVGSTAMLAYVISRRDFLFQKLLQRLFVITMYVSGGLIPIYFVIKGLGLLDNFLVYLIPMLLQPFYLLIARSYMDGLPASLQESAQIDGANDFIIFAKIIFPLSMPIIATILLFVAVDQWNAWFDTFIYTANEKLTTLQYELVKILSQSTASVKNDADLRNKLAGGAGVVSTPQSIRMAITIVATIPIVVVYPFVQKYFVHGMTLGAVKG</sequence>
<evidence type="ECO:0000256" key="2">
    <source>
        <dbReference type="ARBA" id="ARBA00022448"/>
    </source>
</evidence>
<feature type="transmembrane region" description="Helical" evidence="7">
    <location>
        <begin position="115"/>
        <end position="134"/>
    </location>
</feature>
<keyword evidence="10" id="KW-1185">Reference proteome</keyword>
<evidence type="ECO:0000259" key="8">
    <source>
        <dbReference type="PROSITE" id="PS50928"/>
    </source>
</evidence>
<dbReference type="PROSITE" id="PS50928">
    <property type="entry name" value="ABC_TM1"/>
    <property type="match status" value="1"/>
</dbReference>
<comment type="subcellular location">
    <subcellularLocation>
        <location evidence="1 7">Cell membrane</location>
        <topology evidence="1 7">Multi-pass membrane protein</topology>
    </subcellularLocation>
</comment>
<gene>
    <name evidence="9" type="ORF">H7B67_05715</name>
</gene>
<comment type="caution">
    <text evidence="9">The sequence shown here is derived from an EMBL/GenBank/DDBJ whole genome shotgun (WGS) entry which is preliminary data.</text>
</comment>
<dbReference type="SUPFAM" id="SSF161098">
    <property type="entry name" value="MetI-like"/>
    <property type="match status" value="1"/>
</dbReference>
<evidence type="ECO:0000256" key="3">
    <source>
        <dbReference type="ARBA" id="ARBA00022475"/>
    </source>
</evidence>
<evidence type="ECO:0000256" key="1">
    <source>
        <dbReference type="ARBA" id="ARBA00004651"/>
    </source>
</evidence>
<evidence type="ECO:0000313" key="10">
    <source>
        <dbReference type="Proteomes" id="UP000535838"/>
    </source>
</evidence>
<dbReference type="Gene3D" id="1.10.3720.10">
    <property type="entry name" value="MetI-like"/>
    <property type="match status" value="1"/>
</dbReference>
<dbReference type="PANTHER" id="PTHR43744:SF9">
    <property type="entry name" value="POLYGALACTURONAN_RHAMNOGALACTURONAN TRANSPORT SYSTEM PERMEASE PROTEIN YTCP"/>
    <property type="match status" value="1"/>
</dbReference>
<proteinExistence type="inferred from homology"/>
<organism evidence="9 10">
    <name type="scientific">Cohnella thailandensis</name>
    <dbReference type="NCBI Taxonomy" id="557557"/>
    <lineage>
        <taxon>Bacteria</taxon>
        <taxon>Bacillati</taxon>
        <taxon>Bacillota</taxon>
        <taxon>Bacilli</taxon>
        <taxon>Bacillales</taxon>
        <taxon>Paenibacillaceae</taxon>
        <taxon>Cohnella</taxon>
    </lineage>
</organism>
<evidence type="ECO:0000256" key="6">
    <source>
        <dbReference type="ARBA" id="ARBA00023136"/>
    </source>
</evidence>
<feature type="transmembrane region" description="Helical" evidence="7">
    <location>
        <begin position="146"/>
        <end position="164"/>
    </location>
</feature>
<dbReference type="PANTHER" id="PTHR43744">
    <property type="entry name" value="ABC TRANSPORTER PERMEASE PROTEIN MG189-RELATED-RELATED"/>
    <property type="match status" value="1"/>
</dbReference>
<keyword evidence="6 7" id="KW-0472">Membrane</keyword>
<keyword evidence="2 7" id="KW-0813">Transport</keyword>
<feature type="transmembrane region" description="Helical" evidence="7">
    <location>
        <begin position="185"/>
        <end position="207"/>
    </location>
</feature>
<dbReference type="GO" id="GO:0005886">
    <property type="term" value="C:plasma membrane"/>
    <property type="evidence" value="ECO:0007669"/>
    <property type="project" value="UniProtKB-SubCell"/>
</dbReference>
<dbReference type="CDD" id="cd06261">
    <property type="entry name" value="TM_PBP2"/>
    <property type="match status" value="1"/>
</dbReference>